<dbReference type="AlphaFoldDB" id="A0A239U7Y5"/>
<dbReference type="Proteomes" id="UP000215383">
    <property type="component" value="Chromosome 1"/>
</dbReference>
<protein>
    <submittedName>
        <fullName evidence="2">Uncharacterized protein</fullName>
    </submittedName>
</protein>
<keyword evidence="1" id="KW-0812">Transmembrane</keyword>
<proteinExistence type="predicted"/>
<reference evidence="2 3" key="1">
    <citation type="submission" date="2017-06" db="EMBL/GenBank/DDBJ databases">
        <authorList>
            <consortium name="Pathogen Informatics"/>
        </authorList>
    </citation>
    <scope>NUCLEOTIDE SEQUENCE [LARGE SCALE GENOMIC DNA]</scope>
    <source>
        <strain evidence="2 3">NCTC10570</strain>
    </source>
</reference>
<keyword evidence="1" id="KW-0472">Membrane</keyword>
<organism evidence="2 3">
    <name type="scientific">Megamonas hypermegale</name>
    <dbReference type="NCBI Taxonomy" id="158847"/>
    <lineage>
        <taxon>Bacteria</taxon>
        <taxon>Bacillati</taxon>
        <taxon>Bacillota</taxon>
        <taxon>Negativicutes</taxon>
        <taxon>Selenomonadales</taxon>
        <taxon>Selenomonadaceae</taxon>
        <taxon>Megamonas</taxon>
    </lineage>
</organism>
<gene>
    <name evidence="2" type="ORF">SAMEA4364220_02098</name>
</gene>
<dbReference type="GeneID" id="78508079"/>
<evidence type="ECO:0000313" key="2">
    <source>
        <dbReference type="EMBL" id="SNV05103.1"/>
    </source>
</evidence>
<evidence type="ECO:0000256" key="1">
    <source>
        <dbReference type="SAM" id="Phobius"/>
    </source>
</evidence>
<feature type="transmembrane region" description="Helical" evidence="1">
    <location>
        <begin position="7"/>
        <end position="25"/>
    </location>
</feature>
<feature type="transmembrane region" description="Helical" evidence="1">
    <location>
        <begin position="31"/>
        <end position="58"/>
    </location>
</feature>
<evidence type="ECO:0000313" key="3">
    <source>
        <dbReference type="Proteomes" id="UP000215383"/>
    </source>
</evidence>
<accession>A0A239U7Y5</accession>
<keyword evidence="3" id="KW-1185">Reference proteome</keyword>
<name>A0A239U7Y5_9FIRM</name>
<dbReference type="RefSeq" id="WP_027890670.1">
    <property type="nucleotide sequence ID" value="NZ_LT906446.1"/>
</dbReference>
<dbReference type="EMBL" id="LT906446">
    <property type="protein sequence ID" value="SNV05103.1"/>
    <property type="molecule type" value="Genomic_DNA"/>
</dbReference>
<keyword evidence="1" id="KW-1133">Transmembrane helix</keyword>
<sequence length="62" mass="7123">MKTWMKNFILSILAIIAVIIFHEQIWHGILYVLSFFLGLIIDFVSILVVIGVGMYIILDLLT</sequence>